<dbReference type="AlphaFoldDB" id="A0A0E0PJH0"/>
<feature type="compositionally biased region" description="Pro residues" evidence="1">
    <location>
        <begin position="13"/>
        <end position="30"/>
    </location>
</feature>
<dbReference type="Proteomes" id="UP000008022">
    <property type="component" value="Unassembled WGS sequence"/>
</dbReference>
<feature type="compositionally biased region" description="Basic residues" evidence="1">
    <location>
        <begin position="1"/>
        <end position="12"/>
    </location>
</feature>
<name>A0A0E0PJH0_ORYRU</name>
<reference evidence="2" key="2">
    <citation type="submission" date="2015-06" db="UniProtKB">
        <authorList>
            <consortium name="EnsemblPlants"/>
        </authorList>
    </citation>
    <scope>IDENTIFICATION</scope>
</reference>
<feature type="region of interest" description="Disordered" evidence="1">
    <location>
        <begin position="1"/>
        <end position="35"/>
    </location>
</feature>
<protein>
    <submittedName>
        <fullName evidence="2">Uncharacterized protein</fullName>
    </submittedName>
</protein>
<organism evidence="2 3">
    <name type="scientific">Oryza rufipogon</name>
    <name type="common">Brownbeard rice</name>
    <name type="synonym">Asian wild rice</name>
    <dbReference type="NCBI Taxonomy" id="4529"/>
    <lineage>
        <taxon>Eukaryota</taxon>
        <taxon>Viridiplantae</taxon>
        <taxon>Streptophyta</taxon>
        <taxon>Embryophyta</taxon>
        <taxon>Tracheophyta</taxon>
        <taxon>Spermatophyta</taxon>
        <taxon>Magnoliopsida</taxon>
        <taxon>Liliopsida</taxon>
        <taxon>Poales</taxon>
        <taxon>Poaceae</taxon>
        <taxon>BOP clade</taxon>
        <taxon>Oryzoideae</taxon>
        <taxon>Oryzeae</taxon>
        <taxon>Oryzinae</taxon>
        <taxon>Oryza</taxon>
    </lineage>
</organism>
<evidence type="ECO:0000313" key="3">
    <source>
        <dbReference type="Proteomes" id="UP000008022"/>
    </source>
</evidence>
<reference evidence="3" key="1">
    <citation type="submission" date="2013-06" db="EMBL/GenBank/DDBJ databases">
        <authorList>
            <person name="Zhao Q."/>
        </authorList>
    </citation>
    <scope>NUCLEOTIDE SEQUENCE</scope>
    <source>
        <strain evidence="3">cv. W1943</strain>
    </source>
</reference>
<accession>A0A0E0PJH0</accession>
<sequence length="94" mass="10336">MAAPIRRTRPAHRPYPTPRHLPSTLPPDRPYPTSSLARLVPLRTLSSSLSIHRRPICPPCRSIPSAVADSPPPGRYTHRLRCQSGCPNEAGALE</sequence>
<evidence type="ECO:0000256" key="1">
    <source>
        <dbReference type="SAM" id="MobiDB-lite"/>
    </source>
</evidence>
<keyword evidence="3" id="KW-1185">Reference proteome</keyword>
<dbReference type="HOGENOM" id="CLU_2389990_0_0_1"/>
<proteinExistence type="predicted"/>
<evidence type="ECO:0000313" key="2">
    <source>
        <dbReference type="EnsemblPlants" id="ORUFI05G09250.5"/>
    </source>
</evidence>
<dbReference type="Gramene" id="ORUFI05G09250.5">
    <property type="protein sequence ID" value="ORUFI05G09250.5"/>
    <property type="gene ID" value="ORUFI05G09250"/>
</dbReference>
<dbReference type="EnsemblPlants" id="ORUFI05G09250.5">
    <property type="protein sequence ID" value="ORUFI05G09250.5"/>
    <property type="gene ID" value="ORUFI05G09250"/>
</dbReference>